<sequence length="198" mass="20356">MNVVNQLLLLPTRLFGERALKRAGVRYGRGLRLYGIPVVAVAQGSSLTIGNNVVLCSLSEFTALGVNHAVVLRTLLPGAKLFIGNDVGISGGTLCAAVHVEIGDGTMLGANVTIADTDFHPVASPKRRYAPLSEAEHAPVIIGKNVFIGTGSIVLKGVTIGDNAVIGAGSVVTKDVPAGAIAAGNPARILREHAIPRA</sequence>
<evidence type="ECO:0000256" key="3">
    <source>
        <dbReference type="ARBA" id="ARBA00022737"/>
    </source>
</evidence>
<dbReference type="InterPro" id="IPR011004">
    <property type="entry name" value="Trimer_LpxA-like_sf"/>
</dbReference>
<dbReference type="InterPro" id="IPR051159">
    <property type="entry name" value="Hexapeptide_acetyltransf"/>
</dbReference>
<keyword evidence="4" id="KW-0012">Acyltransferase</keyword>
<keyword evidence="5" id="KW-1185">Reference proteome</keyword>
<comment type="similarity">
    <text evidence="1">Belongs to the transferase hexapeptide repeat family.</text>
</comment>
<organism evidence="4 5">
    <name type="scientific">Deinococcus oregonensis</name>
    <dbReference type="NCBI Taxonomy" id="1805970"/>
    <lineage>
        <taxon>Bacteria</taxon>
        <taxon>Thermotogati</taxon>
        <taxon>Deinococcota</taxon>
        <taxon>Deinococci</taxon>
        <taxon>Deinococcales</taxon>
        <taxon>Deinococcaceae</taxon>
        <taxon>Deinococcus</taxon>
    </lineage>
</organism>
<dbReference type="PANTHER" id="PTHR23416">
    <property type="entry name" value="SIALIC ACID SYNTHASE-RELATED"/>
    <property type="match status" value="1"/>
</dbReference>
<name>A0ABV6B5Q8_9DEIO</name>
<dbReference type="PANTHER" id="PTHR23416:SF23">
    <property type="entry name" value="ACETYLTRANSFERASE C18B11.09C-RELATED"/>
    <property type="match status" value="1"/>
</dbReference>
<accession>A0ABV6B5Q8</accession>
<keyword evidence="2" id="KW-0808">Transferase</keyword>
<dbReference type="Gene3D" id="2.160.10.10">
    <property type="entry name" value="Hexapeptide repeat proteins"/>
    <property type="match status" value="1"/>
</dbReference>
<dbReference type="Pfam" id="PF14602">
    <property type="entry name" value="Hexapep_2"/>
    <property type="match status" value="1"/>
</dbReference>
<dbReference type="PROSITE" id="PS00101">
    <property type="entry name" value="HEXAPEP_TRANSFERASES"/>
    <property type="match status" value="1"/>
</dbReference>
<keyword evidence="3" id="KW-0677">Repeat</keyword>
<dbReference type="CDD" id="cd04647">
    <property type="entry name" value="LbH_MAT_like"/>
    <property type="match status" value="1"/>
</dbReference>
<dbReference type="GO" id="GO:0016746">
    <property type="term" value="F:acyltransferase activity"/>
    <property type="evidence" value="ECO:0007669"/>
    <property type="project" value="UniProtKB-KW"/>
</dbReference>
<dbReference type="EMBL" id="JBHLYR010000078">
    <property type="protein sequence ID" value="MFB9995035.1"/>
    <property type="molecule type" value="Genomic_DNA"/>
</dbReference>
<evidence type="ECO:0000313" key="5">
    <source>
        <dbReference type="Proteomes" id="UP001589733"/>
    </source>
</evidence>
<protein>
    <submittedName>
        <fullName evidence="4">Acyltransferase</fullName>
    </submittedName>
</protein>
<proteinExistence type="inferred from homology"/>
<dbReference type="InterPro" id="IPR018357">
    <property type="entry name" value="Hexapep_transf_CS"/>
</dbReference>
<dbReference type="InterPro" id="IPR001451">
    <property type="entry name" value="Hexapep"/>
</dbReference>
<evidence type="ECO:0000256" key="2">
    <source>
        <dbReference type="ARBA" id="ARBA00022679"/>
    </source>
</evidence>
<dbReference type="RefSeq" id="WP_380016576.1">
    <property type="nucleotide sequence ID" value="NZ_JBHLYR010000078.1"/>
</dbReference>
<dbReference type="SUPFAM" id="SSF51161">
    <property type="entry name" value="Trimeric LpxA-like enzymes"/>
    <property type="match status" value="1"/>
</dbReference>
<gene>
    <name evidence="4" type="ORF">ACFFLM_24095</name>
</gene>
<reference evidence="4 5" key="1">
    <citation type="submission" date="2024-09" db="EMBL/GenBank/DDBJ databases">
        <authorList>
            <person name="Sun Q."/>
            <person name="Mori K."/>
        </authorList>
    </citation>
    <scope>NUCLEOTIDE SEQUENCE [LARGE SCALE GENOMIC DNA]</scope>
    <source>
        <strain evidence="4 5">JCM 13503</strain>
    </source>
</reference>
<evidence type="ECO:0000256" key="1">
    <source>
        <dbReference type="ARBA" id="ARBA00007274"/>
    </source>
</evidence>
<comment type="caution">
    <text evidence="4">The sequence shown here is derived from an EMBL/GenBank/DDBJ whole genome shotgun (WGS) entry which is preliminary data.</text>
</comment>
<evidence type="ECO:0000313" key="4">
    <source>
        <dbReference type="EMBL" id="MFB9995035.1"/>
    </source>
</evidence>
<dbReference type="Proteomes" id="UP001589733">
    <property type="component" value="Unassembled WGS sequence"/>
</dbReference>